<dbReference type="Gene3D" id="3.40.630.10">
    <property type="entry name" value="Zn peptidases"/>
    <property type="match status" value="1"/>
</dbReference>
<name>A0A644THJ3_9ZZZZ</name>
<protein>
    <recommendedName>
        <fullName evidence="2">Succinylglutamate desuccinylase</fullName>
    </recommendedName>
</protein>
<sequence>MKKHHISAFVFLVLAIAAAGVAGASFLSMRKSEYIAKGAGVSEVRMLSDWFPALADGPGDTEVYILRAGTGQHEGSDASMLVLGGTHPNEPAGYMAAVLLIENALAAAGTLYVIPRANNSAFTHNDPQEGSPQGFIIETAAGNRFFRYGSRATNPIHQWPDPDVYIHASSGQSLSGNETRNLNRGYPGKPDGTLTEKICYGITELIKKEGITITVDLHEASPEYPVNMAMVAHPNAMPLASETVIGLEMQDIAIRLEPSPVNLRGLTHRELGDFTDTLPVLMETPNASQGRLRGKTDEALVLTGIDPWYVRAEKLGRLYVPYDENGHPLEERVGRHLAGIAELALSWTLNNPDRPLEFAALPGYAELLETGLGAWLKAPLE</sequence>
<gene>
    <name evidence="1" type="ORF">SDC9_12066</name>
</gene>
<comment type="caution">
    <text evidence="1">The sequence shown here is derived from an EMBL/GenBank/DDBJ whole genome shotgun (WGS) entry which is preliminary data.</text>
</comment>
<evidence type="ECO:0008006" key="2">
    <source>
        <dbReference type="Google" id="ProtNLM"/>
    </source>
</evidence>
<dbReference type="EMBL" id="VSSQ01000032">
    <property type="protein sequence ID" value="MPL66393.1"/>
    <property type="molecule type" value="Genomic_DNA"/>
</dbReference>
<proteinExistence type="predicted"/>
<accession>A0A644THJ3</accession>
<dbReference type="AlphaFoldDB" id="A0A644THJ3"/>
<evidence type="ECO:0000313" key="1">
    <source>
        <dbReference type="EMBL" id="MPL66393.1"/>
    </source>
</evidence>
<organism evidence="1">
    <name type="scientific">bioreactor metagenome</name>
    <dbReference type="NCBI Taxonomy" id="1076179"/>
    <lineage>
        <taxon>unclassified sequences</taxon>
        <taxon>metagenomes</taxon>
        <taxon>ecological metagenomes</taxon>
    </lineage>
</organism>
<dbReference type="SUPFAM" id="SSF53187">
    <property type="entry name" value="Zn-dependent exopeptidases"/>
    <property type="match status" value="1"/>
</dbReference>
<reference evidence="1" key="1">
    <citation type="submission" date="2019-08" db="EMBL/GenBank/DDBJ databases">
        <authorList>
            <person name="Kucharzyk K."/>
            <person name="Murdoch R.W."/>
            <person name="Higgins S."/>
            <person name="Loffler F."/>
        </authorList>
    </citation>
    <scope>NUCLEOTIDE SEQUENCE</scope>
</reference>